<evidence type="ECO:0000313" key="18">
    <source>
        <dbReference type="Ensembl" id="ENSGWIP00000056008.1"/>
    </source>
</evidence>
<feature type="compositionally biased region" description="Basic and acidic residues" evidence="17">
    <location>
        <begin position="265"/>
        <end position="312"/>
    </location>
</feature>
<feature type="compositionally biased region" description="Basic and acidic residues" evidence="17">
    <location>
        <begin position="389"/>
        <end position="401"/>
    </location>
</feature>
<feature type="region of interest" description="Disordered" evidence="17">
    <location>
        <begin position="1381"/>
        <end position="1471"/>
    </location>
</feature>
<evidence type="ECO:0000256" key="1">
    <source>
        <dbReference type="ARBA" id="ARBA00004173"/>
    </source>
</evidence>
<gene>
    <name evidence="18" type="primary">casp8ap2</name>
</gene>
<evidence type="ECO:0000256" key="3">
    <source>
        <dbReference type="ARBA" id="ARBA00004496"/>
    </source>
</evidence>
<accession>A0A8C5IAY3</accession>
<feature type="compositionally biased region" description="Basic and acidic residues" evidence="17">
    <location>
        <begin position="229"/>
        <end position="252"/>
    </location>
</feature>
<reference evidence="18" key="3">
    <citation type="submission" date="2025-09" db="UniProtKB">
        <authorList>
            <consortium name="Ensembl"/>
        </authorList>
    </citation>
    <scope>IDENTIFICATION</scope>
</reference>
<evidence type="ECO:0000256" key="6">
    <source>
        <dbReference type="ARBA" id="ARBA00022553"/>
    </source>
</evidence>
<keyword evidence="7" id="KW-0053">Apoptosis</keyword>
<proteinExistence type="predicted"/>
<evidence type="ECO:0000256" key="8">
    <source>
        <dbReference type="ARBA" id="ARBA00022990"/>
    </source>
</evidence>
<dbReference type="FunFam" id="1.10.10.60:FF:000265">
    <property type="entry name" value="CASP8-associated protein 2 isoform X1"/>
    <property type="match status" value="1"/>
</dbReference>
<evidence type="ECO:0000313" key="19">
    <source>
        <dbReference type="Proteomes" id="UP000694680"/>
    </source>
</evidence>
<evidence type="ECO:0000256" key="17">
    <source>
        <dbReference type="SAM" id="MobiDB-lite"/>
    </source>
</evidence>
<dbReference type="Ensembl" id="ENSGWIT00000060283.1">
    <property type="protein sequence ID" value="ENSGWIP00000056008.1"/>
    <property type="gene ID" value="ENSGWIG00000026593.1"/>
</dbReference>
<dbReference type="Gene3D" id="1.10.10.60">
    <property type="entry name" value="Homeodomain-like"/>
    <property type="match status" value="1"/>
</dbReference>
<protein>
    <recommendedName>
        <fullName evidence="15">CASP8-associated protein 2</fullName>
    </recommendedName>
    <alternativeName>
        <fullName evidence="16">FLICE-associated huge protein</fullName>
    </alternativeName>
</protein>
<keyword evidence="10" id="KW-0496">Mitochondrion</keyword>
<evidence type="ECO:0000256" key="13">
    <source>
        <dbReference type="ARBA" id="ARBA00023242"/>
    </source>
</evidence>
<dbReference type="GO" id="GO:0036337">
    <property type="term" value="P:Fas signaling pathway"/>
    <property type="evidence" value="ECO:0007669"/>
    <property type="project" value="TreeGrafter"/>
</dbReference>
<feature type="compositionally biased region" description="Basic and acidic residues" evidence="17">
    <location>
        <begin position="199"/>
        <end position="213"/>
    </location>
</feature>
<feature type="compositionally biased region" description="Pro residues" evidence="17">
    <location>
        <begin position="150"/>
        <end position="198"/>
    </location>
</feature>
<feature type="region of interest" description="Disordered" evidence="17">
    <location>
        <begin position="547"/>
        <end position="581"/>
    </location>
</feature>
<dbReference type="GO" id="GO:0005739">
    <property type="term" value="C:mitochondrion"/>
    <property type="evidence" value="ECO:0007669"/>
    <property type="project" value="UniProtKB-SubCell"/>
</dbReference>
<keyword evidence="13" id="KW-0539">Nucleus</keyword>
<feature type="region of interest" description="Disordered" evidence="17">
    <location>
        <begin position="769"/>
        <end position="797"/>
    </location>
</feature>
<keyword evidence="19" id="KW-1185">Reference proteome</keyword>
<dbReference type="GO" id="GO:0008625">
    <property type="term" value="P:extrinsic apoptotic signaling pathway via death domain receptors"/>
    <property type="evidence" value="ECO:0007669"/>
    <property type="project" value="TreeGrafter"/>
</dbReference>
<dbReference type="InterPro" id="IPR039674">
    <property type="entry name" value="FLASH"/>
</dbReference>
<evidence type="ECO:0000256" key="15">
    <source>
        <dbReference type="ARBA" id="ARBA00069865"/>
    </source>
</evidence>
<dbReference type="GO" id="GO:0016605">
    <property type="term" value="C:PML body"/>
    <property type="evidence" value="ECO:0007669"/>
    <property type="project" value="UniProtKB-SubCell"/>
</dbReference>
<feature type="compositionally biased region" description="Polar residues" evidence="17">
    <location>
        <begin position="548"/>
        <end position="562"/>
    </location>
</feature>
<evidence type="ECO:0000256" key="2">
    <source>
        <dbReference type="ARBA" id="ARBA00004322"/>
    </source>
</evidence>
<feature type="compositionally biased region" description="Polar residues" evidence="17">
    <location>
        <begin position="572"/>
        <end position="581"/>
    </location>
</feature>
<reference evidence="18" key="1">
    <citation type="submission" date="2020-06" db="EMBL/GenBank/DDBJ databases">
        <authorList>
            <consortium name="Wellcome Sanger Institute Data Sharing"/>
        </authorList>
    </citation>
    <scope>NUCLEOTIDE SEQUENCE [LARGE SCALE GENOMIC DNA]</scope>
</reference>
<keyword evidence="14" id="KW-0131">Cell cycle</keyword>
<evidence type="ECO:0000256" key="9">
    <source>
        <dbReference type="ARBA" id="ARBA00023015"/>
    </source>
</evidence>
<feature type="compositionally biased region" description="Basic and acidic residues" evidence="17">
    <location>
        <begin position="427"/>
        <end position="464"/>
    </location>
</feature>
<evidence type="ECO:0000256" key="11">
    <source>
        <dbReference type="ARBA" id="ARBA00023159"/>
    </source>
</evidence>
<feature type="region of interest" description="Disordered" evidence="17">
    <location>
        <begin position="1204"/>
        <end position="1224"/>
    </location>
</feature>
<feature type="region of interest" description="Disordered" evidence="17">
    <location>
        <begin position="627"/>
        <end position="647"/>
    </location>
</feature>
<feature type="compositionally biased region" description="Polar residues" evidence="17">
    <location>
        <begin position="1204"/>
        <end position="1218"/>
    </location>
</feature>
<dbReference type="SUPFAM" id="SSF46689">
    <property type="entry name" value="Homeodomain-like"/>
    <property type="match status" value="1"/>
</dbReference>
<dbReference type="PANTHER" id="PTHR15489">
    <property type="entry name" value="CASPASE 8 ASSOCIATED PROTEIN 2"/>
    <property type="match status" value="1"/>
</dbReference>
<evidence type="ECO:0000256" key="16">
    <source>
        <dbReference type="ARBA" id="ARBA00078515"/>
    </source>
</evidence>
<dbReference type="GO" id="GO:0003714">
    <property type="term" value="F:transcription corepressor activity"/>
    <property type="evidence" value="ECO:0007669"/>
    <property type="project" value="TreeGrafter"/>
</dbReference>
<reference evidence="18" key="2">
    <citation type="submission" date="2025-08" db="UniProtKB">
        <authorList>
            <consortium name="Ensembl"/>
        </authorList>
    </citation>
    <scope>IDENTIFICATION</scope>
</reference>
<feature type="compositionally biased region" description="Polar residues" evidence="17">
    <location>
        <begin position="313"/>
        <end position="332"/>
    </location>
</feature>
<feature type="compositionally biased region" description="Basic and acidic residues" evidence="17">
    <location>
        <begin position="1447"/>
        <end position="1457"/>
    </location>
</feature>
<feature type="region of interest" description="Disordered" evidence="17">
    <location>
        <begin position="119"/>
        <end position="480"/>
    </location>
</feature>
<feature type="compositionally biased region" description="Basic and acidic residues" evidence="17">
    <location>
        <begin position="1407"/>
        <end position="1426"/>
    </location>
</feature>
<keyword evidence="4" id="KW-0963">Cytoplasm</keyword>
<evidence type="ECO:0000256" key="10">
    <source>
        <dbReference type="ARBA" id="ARBA00023128"/>
    </source>
</evidence>
<feature type="compositionally biased region" description="Polar residues" evidence="17">
    <location>
        <begin position="133"/>
        <end position="142"/>
    </location>
</feature>
<keyword evidence="12" id="KW-0804">Transcription</keyword>
<dbReference type="InterPro" id="IPR009057">
    <property type="entry name" value="Homeodomain-like_sf"/>
</dbReference>
<keyword evidence="6" id="KW-0597">Phosphoprotein</keyword>
<organism evidence="18 19">
    <name type="scientific">Gouania willdenowi</name>
    <name type="common">Blunt-snouted clingfish</name>
    <name type="synonym">Lepadogaster willdenowi</name>
    <dbReference type="NCBI Taxonomy" id="441366"/>
    <lineage>
        <taxon>Eukaryota</taxon>
        <taxon>Metazoa</taxon>
        <taxon>Chordata</taxon>
        <taxon>Craniata</taxon>
        <taxon>Vertebrata</taxon>
        <taxon>Euteleostomi</taxon>
        <taxon>Actinopterygii</taxon>
        <taxon>Neopterygii</taxon>
        <taxon>Teleostei</taxon>
        <taxon>Neoteleostei</taxon>
        <taxon>Acanthomorphata</taxon>
        <taxon>Ovalentaria</taxon>
        <taxon>Blenniimorphae</taxon>
        <taxon>Blenniiformes</taxon>
        <taxon>Gobiesocoidei</taxon>
        <taxon>Gobiesocidae</taxon>
        <taxon>Gobiesocinae</taxon>
        <taxon>Gouania</taxon>
    </lineage>
</organism>
<evidence type="ECO:0000256" key="7">
    <source>
        <dbReference type="ARBA" id="ARBA00022703"/>
    </source>
</evidence>
<keyword evidence="11" id="KW-0010">Activator</keyword>
<feature type="region of interest" description="Disordered" evidence="17">
    <location>
        <begin position="1009"/>
        <end position="1039"/>
    </location>
</feature>
<evidence type="ECO:0000256" key="5">
    <source>
        <dbReference type="ARBA" id="ARBA00022491"/>
    </source>
</evidence>
<comment type="subcellular location">
    <subcellularLocation>
        <location evidence="3">Cytoplasm</location>
    </subcellularLocation>
    <subcellularLocation>
        <location evidence="1">Mitochondrion</location>
    </subcellularLocation>
    <subcellularLocation>
        <location evidence="2">Nucleus</location>
        <location evidence="2">PML body</location>
    </subcellularLocation>
</comment>
<keyword evidence="5" id="KW-0678">Repressor</keyword>
<dbReference type="Proteomes" id="UP000694680">
    <property type="component" value="Chromosome 24"/>
</dbReference>
<keyword evidence="8" id="KW-0007">Acetylation</keyword>
<name>A0A8C5IAY3_GOUWI</name>
<feature type="compositionally biased region" description="Basic and acidic residues" evidence="17">
    <location>
        <begin position="373"/>
        <end position="382"/>
    </location>
</feature>
<evidence type="ECO:0000256" key="12">
    <source>
        <dbReference type="ARBA" id="ARBA00023163"/>
    </source>
</evidence>
<feature type="compositionally biased region" description="Basic and acidic residues" evidence="17">
    <location>
        <begin position="347"/>
        <end position="365"/>
    </location>
</feature>
<feature type="compositionally biased region" description="Polar residues" evidence="17">
    <location>
        <begin position="1025"/>
        <end position="1039"/>
    </location>
</feature>
<feature type="compositionally biased region" description="Basic and acidic residues" evidence="17">
    <location>
        <begin position="1013"/>
        <end position="1024"/>
    </location>
</feature>
<feature type="compositionally biased region" description="Basic residues" evidence="17">
    <location>
        <begin position="1432"/>
        <end position="1446"/>
    </location>
</feature>
<dbReference type="Pfam" id="PF21227">
    <property type="entry name" value="Myb_DNA-binding_7"/>
    <property type="match status" value="1"/>
</dbReference>
<evidence type="ECO:0000256" key="14">
    <source>
        <dbReference type="ARBA" id="ARBA00023306"/>
    </source>
</evidence>
<sequence>MVPNVNEDSVDIYDGLDEGFGNVAKKSPLGASRLKDSMDLYEELVREEEQSKEASFTELKSRFQAAQIQIQELRRRLEQMEVQNTGLTSENFRLKKNISALLRTARLEVKRKDDEIQRLNQRTYYHPQPFISKLQNPNPSSQSPTISPTCRPPPPLVPPPLVPPPPPSVPPPPVPPLVPPPPPPMAPTTPPPPPLPEGPPREHQPSKEQRESNCLHLSSRVSPQSVSKGDCELTDKQTALDKQNAKHREGHYPKQPQLTERRHKSSSDHSKDSHTAQKNRCHSEEERRYESKSYKIRTDQNAEEYHRLDGDKTTLSYNSHKSPSVKKGNSTEQRTEKDAGTSIAEHSTGHSSKESQSREREERKGRSSNRHCKSSDPKDQKWVHHHTERHRDPKQKEGERRRDHHRKDDRREGESKKINKRSGQSETSRERGTQKIEGRSKGFHDRKDDAHGVQKLDKGLKASSKEPNVMQKNNTEENSPKRKLCFMETLNLTLSPIKKVVLPIAGDQDNVKPVNDDGHDTFDEENFPLNIEEMCVIDKVDYSDSETQDVAQQPLDTTITRDYNSKNHSDSVPKSQLTNDLQTPGTEAAFLESIPKQKSPSVDLPTQCAAPSQSAGTVVSTVSTNKEADQYHEQPQLAPPPALSSSAPEKLFKGRQACCKEIATVTSPISMECLPQEGLSLSEAIYKRLIQEPSPKKMTVYSSSVPLLHDEDSMMRTLSSIKRIPDAISPLRSPAQISKRSLLRVNGKPGHVKSLQKDFSGAPVEVTSKLDVNKENKQPSSPVTSDLPPVLDNGSDVLSRLSDTDLEEGEIISENDETAPECPTPPLKKAKLTQAVKKKPVSKSVLKKKLDDERVTSKETIETAGASTRSPKTRFKAVCPAATKASFSSIQDVMDIFRQVRSEIRRKYMKLHKTFPKKSFYGVINNFQESYLEFVDSAQFGEICDQTRELKSRLKKLVTSVFFKVSNNGIVKRIFEQQAVDMKQKLWDFVDGQINYLFKDIDTTMKGLCKPVPPKDKKSSRQDHVAQQSPGRKEVQSPSACLNHSTSCIYKTGLGSRGKDIRISHSEEDTDVEMHPLSSPSTKTMVDVRLPKSLASTPEKKLSSILGSQNGPVFDRAEYELLTEQQASSLTFNLVRDSQMGEIFKCLLQGSDLLEGGADNGAWALSTPRKESERFVGLVTPFKESPSKFLSPSKFDTPPKAVATWSSLTPRKGSSTPSKDPVPRLHPALFDESCQLEVPSESQGAHRVYSILAEDLAVSLTIPSPLKSDSHMSFLPPPNANLQVTSTPESVISAHISEDALMEGEDATEQDIHLALDTDISSCASSSCSSVASSVLATPFVFKPDIPIEALVMEKSNDHFVVKIRQANAEVNLVAEESLSRTLTEENKDGDPNGSVKVGPSNTQLTRENDGDKSLEDVNSSPEKKQNNGSTSRKRKKQQNKLKAKKCREQKQGRVEEMVSESPSSVTTLSPNSLSAKNVVRKKGEVVMAWTRDEDRTILIDLKTRGASRQTFSALSQRLNKPAEQIASRFHQLMKLFKKQEKTDS</sequence>
<keyword evidence="9" id="KW-0805">Transcription regulation</keyword>
<feature type="compositionally biased region" description="Polar residues" evidence="17">
    <location>
        <begin position="215"/>
        <end position="227"/>
    </location>
</feature>
<evidence type="ECO:0000256" key="4">
    <source>
        <dbReference type="ARBA" id="ARBA00022490"/>
    </source>
</evidence>
<dbReference type="PANTHER" id="PTHR15489:SF2">
    <property type="entry name" value="CASP8-ASSOCIATED PROTEIN 2"/>
    <property type="match status" value="1"/>
</dbReference>